<dbReference type="GO" id="GO:0043138">
    <property type="term" value="F:3'-5' DNA helicase activity"/>
    <property type="evidence" value="ECO:0007669"/>
    <property type="project" value="UniProtKB-EC"/>
</dbReference>
<evidence type="ECO:0000256" key="4">
    <source>
        <dbReference type="ARBA" id="ARBA00022806"/>
    </source>
</evidence>
<dbReference type="InterPro" id="IPR000212">
    <property type="entry name" value="DNA_helicase_UvrD/REP"/>
</dbReference>
<feature type="domain" description="UvrD-like helicase C-terminal" evidence="12">
    <location>
        <begin position="307"/>
        <end position="609"/>
    </location>
</feature>
<dbReference type="GO" id="GO:0005829">
    <property type="term" value="C:cytosol"/>
    <property type="evidence" value="ECO:0007669"/>
    <property type="project" value="TreeGrafter"/>
</dbReference>
<evidence type="ECO:0000256" key="2">
    <source>
        <dbReference type="ARBA" id="ARBA00022741"/>
    </source>
</evidence>
<keyword evidence="6" id="KW-0413">Isomerase</keyword>
<keyword evidence="2 10" id="KW-0547">Nucleotide-binding</keyword>
<dbReference type="InterPro" id="IPR014016">
    <property type="entry name" value="UvrD-like_ATP-bd"/>
</dbReference>
<evidence type="ECO:0000256" key="8">
    <source>
        <dbReference type="ARBA" id="ARBA00034808"/>
    </source>
</evidence>
<evidence type="ECO:0000256" key="9">
    <source>
        <dbReference type="ARBA" id="ARBA00048988"/>
    </source>
</evidence>
<comment type="catalytic activity">
    <reaction evidence="7">
        <text>Couples ATP hydrolysis with the unwinding of duplex DNA by translocating in the 3'-5' direction.</text>
        <dbReference type="EC" id="5.6.2.4"/>
    </reaction>
</comment>
<organism evidence="13 14">
    <name type="scientific">Ruficoccus amylovorans</name>
    <dbReference type="NCBI Taxonomy" id="1804625"/>
    <lineage>
        <taxon>Bacteria</taxon>
        <taxon>Pseudomonadati</taxon>
        <taxon>Verrucomicrobiota</taxon>
        <taxon>Opitutia</taxon>
        <taxon>Puniceicoccales</taxon>
        <taxon>Cerasicoccaceae</taxon>
        <taxon>Ruficoccus</taxon>
    </lineage>
</organism>
<keyword evidence="3 10" id="KW-0378">Hydrolase</keyword>
<dbReference type="PROSITE" id="PS51198">
    <property type="entry name" value="UVRD_HELICASE_ATP_BIND"/>
    <property type="match status" value="1"/>
</dbReference>
<dbReference type="Pfam" id="PF00580">
    <property type="entry name" value="UvrD-helicase"/>
    <property type="match status" value="1"/>
</dbReference>
<evidence type="ECO:0000256" key="6">
    <source>
        <dbReference type="ARBA" id="ARBA00023235"/>
    </source>
</evidence>
<dbReference type="EMBL" id="JACHVB010000064">
    <property type="protein sequence ID" value="MBC2596405.1"/>
    <property type="molecule type" value="Genomic_DNA"/>
</dbReference>
<dbReference type="EC" id="5.6.2.4" evidence="8"/>
<feature type="domain" description="UvrD-like helicase ATP-binding" evidence="11">
    <location>
        <begin position="21"/>
        <end position="306"/>
    </location>
</feature>
<evidence type="ECO:0000256" key="1">
    <source>
        <dbReference type="ARBA" id="ARBA00009922"/>
    </source>
</evidence>
<dbReference type="AlphaFoldDB" id="A0A842HI03"/>
<evidence type="ECO:0000256" key="7">
    <source>
        <dbReference type="ARBA" id="ARBA00034617"/>
    </source>
</evidence>
<dbReference type="PROSITE" id="PS51217">
    <property type="entry name" value="UVRD_HELICASE_CTER"/>
    <property type="match status" value="1"/>
</dbReference>
<keyword evidence="4 10" id="KW-0347">Helicase</keyword>
<accession>A0A842HI03</accession>
<evidence type="ECO:0000256" key="10">
    <source>
        <dbReference type="PROSITE-ProRule" id="PRU00560"/>
    </source>
</evidence>
<evidence type="ECO:0000259" key="12">
    <source>
        <dbReference type="PROSITE" id="PS51217"/>
    </source>
</evidence>
<dbReference type="SUPFAM" id="SSF52540">
    <property type="entry name" value="P-loop containing nucleoside triphosphate hydrolases"/>
    <property type="match status" value="1"/>
</dbReference>
<dbReference type="GO" id="GO:0000725">
    <property type="term" value="P:recombinational repair"/>
    <property type="evidence" value="ECO:0007669"/>
    <property type="project" value="TreeGrafter"/>
</dbReference>
<dbReference type="GO" id="GO:0005524">
    <property type="term" value="F:ATP binding"/>
    <property type="evidence" value="ECO:0007669"/>
    <property type="project" value="UniProtKB-UniRule"/>
</dbReference>
<dbReference type="RefSeq" id="WP_185677312.1">
    <property type="nucleotide sequence ID" value="NZ_JACHVB010000064.1"/>
</dbReference>
<dbReference type="InterPro" id="IPR014017">
    <property type="entry name" value="DNA_helicase_UvrD-like_C"/>
</dbReference>
<dbReference type="Gene3D" id="3.40.50.300">
    <property type="entry name" value="P-loop containing nucleotide triphosphate hydrolases"/>
    <property type="match status" value="2"/>
</dbReference>
<evidence type="ECO:0000313" key="14">
    <source>
        <dbReference type="Proteomes" id="UP000546464"/>
    </source>
</evidence>
<dbReference type="Proteomes" id="UP000546464">
    <property type="component" value="Unassembled WGS sequence"/>
</dbReference>
<keyword evidence="14" id="KW-1185">Reference proteome</keyword>
<proteinExistence type="inferred from homology"/>
<comment type="catalytic activity">
    <reaction evidence="9">
        <text>ATP + H2O = ADP + phosphate + H(+)</text>
        <dbReference type="Rhea" id="RHEA:13065"/>
        <dbReference type="ChEBI" id="CHEBI:15377"/>
        <dbReference type="ChEBI" id="CHEBI:15378"/>
        <dbReference type="ChEBI" id="CHEBI:30616"/>
        <dbReference type="ChEBI" id="CHEBI:43474"/>
        <dbReference type="ChEBI" id="CHEBI:456216"/>
        <dbReference type="EC" id="5.6.2.4"/>
    </reaction>
</comment>
<feature type="binding site" evidence="10">
    <location>
        <begin position="42"/>
        <end position="49"/>
    </location>
    <ligand>
        <name>ATP</name>
        <dbReference type="ChEBI" id="CHEBI:30616"/>
    </ligand>
</feature>
<dbReference type="GO" id="GO:0003677">
    <property type="term" value="F:DNA binding"/>
    <property type="evidence" value="ECO:0007669"/>
    <property type="project" value="InterPro"/>
</dbReference>
<dbReference type="GO" id="GO:0016787">
    <property type="term" value="F:hydrolase activity"/>
    <property type="evidence" value="ECO:0007669"/>
    <property type="project" value="UniProtKB-UniRule"/>
</dbReference>
<dbReference type="InterPro" id="IPR013986">
    <property type="entry name" value="DExx_box_DNA_helicase_dom_sf"/>
</dbReference>
<gene>
    <name evidence="13" type="ORF">H5P28_19220</name>
</gene>
<name>A0A842HI03_9BACT</name>
<protein>
    <recommendedName>
        <fullName evidence="8">DNA 3'-5' helicase</fullName>
        <ecNumber evidence="8">5.6.2.4</ecNumber>
    </recommendedName>
</protein>
<dbReference type="PANTHER" id="PTHR11070">
    <property type="entry name" value="UVRD / RECB / PCRA DNA HELICASE FAMILY MEMBER"/>
    <property type="match status" value="1"/>
</dbReference>
<comment type="similarity">
    <text evidence="1">Belongs to the helicase family. UvrD subfamily.</text>
</comment>
<dbReference type="CDD" id="cd18807">
    <property type="entry name" value="SF1_C_UvrD"/>
    <property type="match status" value="1"/>
</dbReference>
<dbReference type="CDD" id="cd17932">
    <property type="entry name" value="DEXQc_UvrD"/>
    <property type="match status" value="1"/>
</dbReference>
<evidence type="ECO:0000259" key="11">
    <source>
        <dbReference type="PROSITE" id="PS51198"/>
    </source>
</evidence>
<dbReference type="Pfam" id="PF13361">
    <property type="entry name" value="UvrD_C"/>
    <property type="match status" value="2"/>
</dbReference>
<dbReference type="Gene3D" id="1.10.486.10">
    <property type="entry name" value="PCRA, domain 4"/>
    <property type="match status" value="1"/>
</dbReference>
<evidence type="ECO:0000256" key="5">
    <source>
        <dbReference type="ARBA" id="ARBA00022840"/>
    </source>
</evidence>
<keyword evidence="5 10" id="KW-0067">ATP-binding</keyword>
<sequence>MDFSGPSVSIGDQFAPIDYERELNPQQLAAVKAADGPALVLAGAGSGKTRTLTYRVAWLLEQGVYAGEILLLTFTNKAAREMLGRVEDLTGVPRWKFWGGTFHSIGQRTLRTHGATVGIEKGFTILDQGDAESLLGDVIRERDSTFLKNKDHPKARVVAEMISYARNTRQPLENVILSRYPWLEDMVETLLGFARGYAERKLRQQTLDYDDLLEYWLKLLETDAQARDYYQDRFRYVLVDEFQDTNKLQGSIVNLLAAKRRNVMVVGDNWQCIYTWRGAEFANMEDFADVFPERTIYKIETNYRSSPQILNFANHMMGGHPSIPGYPLELQAHQPSRDRPYVLPCMDTRQQADIVIRRLEGLREEGRSLKDVAVLYRAHYQAMDLQMELSRRGVPYTITSGVRFFEQAHIRDLVAQLRLVANPRDSAAFERLVMLLPRVGAVTAKKLYKQAHELAEKERTSLVWALLGEPVLKKVPADAREDWTQMAQSLLDMERAMGGPAVAPPEKLDPDLFDHAKKQQPGETRVAATPQEVVKLAIEGWYGDYLRNLYDNWQSRRDDLDSLLGFAARYEDMTELLAQLVLLNSETSDRRIDPEEETVKLTTIHQSKGLEFPVVFVLGLSEGLLPLKRAIEDGDVEEERRLLYVAVTRAMEELYLCFPRVTTSGGPPQIMEPSRFLTAVSEEYYEVLRTGGGR</sequence>
<dbReference type="Gene3D" id="1.10.10.160">
    <property type="match status" value="1"/>
</dbReference>
<comment type="caution">
    <text evidence="13">The sequence shown here is derived from an EMBL/GenBank/DDBJ whole genome shotgun (WGS) entry which is preliminary data.</text>
</comment>
<dbReference type="PANTHER" id="PTHR11070:SF3">
    <property type="entry name" value="DNA 3'-5' HELICASE"/>
    <property type="match status" value="1"/>
</dbReference>
<dbReference type="InterPro" id="IPR027417">
    <property type="entry name" value="P-loop_NTPase"/>
</dbReference>
<evidence type="ECO:0000256" key="3">
    <source>
        <dbReference type="ARBA" id="ARBA00022801"/>
    </source>
</evidence>
<evidence type="ECO:0000313" key="13">
    <source>
        <dbReference type="EMBL" id="MBC2596405.1"/>
    </source>
</evidence>
<reference evidence="13 14" key="1">
    <citation type="submission" date="2020-07" db="EMBL/GenBank/DDBJ databases">
        <authorList>
            <person name="Feng X."/>
        </authorList>
    </citation>
    <scope>NUCLEOTIDE SEQUENCE [LARGE SCALE GENOMIC DNA]</scope>
    <source>
        <strain evidence="13 14">JCM31066</strain>
    </source>
</reference>